<evidence type="ECO:0000259" key="6">
    <source>
        <dbReference type="PROSITE" id="PS51900"/>
    </source>
</evidence>
<dbReference type="GO" id="GO:0015074">
    <property type="term" value="P:DNA integration"/>
    <property type="evidence" value="ECO:0007669"/>
    <property type="project" value="UniProtKB-KW"/>
</dbReference>
<reference evidence="8" key="1">
    <citation type="submission" date="2016-10" db="EMBL/GenBank/DDBJ databases">
        <authorList>
            <person name="Varghese N."/>
            <person name="Submissions S."/>
        </authorList>
    </citation>
    <scope>NUCLEOTIDE SEQUENCE [LARGE SCALE GENOMIC DNA]</scope>
    <source>
        <strain evidence="8">CGMCC 1.10329</strain>
    </source>
</reference>
<keyword evidence="8" id="KW-1185">Reference proteome</keyword>
<dbReference type="InterPro" id="IPR011010">
    <property type="entry name" value="DNA_brk_join_enz"/>
</dbReference>
<keyword evidence="1" id="KW-0229">DNA integration</keyword>
<dbReference type="Gene3D" id="1.10.443.10">
    <property type="entry name" value="Intergrase catalytic core"/>
    <property type="match status" value="1"/>
</dbReference>
<dbReference type="RefSeq" id="WP_074878761.1">
    <property type="nucleotide sequence ID" value="NZ_FOXI01000009.1"/>
</dbReference>
<dbReference type="EMBL" id="FOXI01000009">
    <property type="protein sequence ID" value="SFP80883.1"/>
    <property type="molecule type" value="Genomic_DNA"/>
</dbReference>
<proteinExistence type="predicted"/>
<dbReference type="InterPro" id="IPR002104">
    <property type="entry name" value="Integrase_catalytic"/>
</dbReference>
<dbReference type="Gene3D" id="1.10.150.130">
    <property type="match status" value="1"/>
</dbReference>
<dbReference type="OrthoDB" id="192844at2157"/>
<dbReference type="AlphaFoldDB" id="A0A1I5TCW2"/>
<evidence type="ECO:0000313" key="8">
    <source>
        <dbReference type="Proteomes" id="UP000183769"/>
    </source>
</evidence>
<gene>
    <name evidence="7" type="ORF">SAMN05216277_10917</name>
</gene>
<dbReference type="InterPro" id="IPR013762">
    <property type="entry name" value="Integrase-like_cat_sf"/>
</dbReference>
<dbReference type="PROSITE" id="PS51900">
    <property type="entry name" value="CB"/>
    <property type="match status" value="1"/>
</dbReference>
<dbReference type="GO" id="GO:0006310">
    <property type="term" value="P:DNA recombination"/>
    <property type="evidence" value="ECO:0007669"/>
    <property type="project" value="UniProtKB-KW"/>
</dbReference>
<dbReference type="Pfam" id="PF00589">
    <property type="entry name" value="Phage_integrase"/>
    <property type="match status" value="1"/>
</dbReference>
<dbReference type="PANTHER" id="PTHR30349">
    <property type="entry name" value="PHAGE INTEGRASE-RELATED"/>
    <property type="match status" value="1"/>
</dbReference>
<protein>
    <submittedName>
        <fullName evidence="7">Phage integrase, N-terminal SAM-like domain</fullName>
    </submittedName>
</protein>
<keyword evidence="2 4" id="KW-0238">DNA-binding</keyword>
<evidence type="ECO:0000256" key="5">
    <source>
        <dbReference type="SAM" id="MobiDB-lite"/>
    </source>
</evidence>
<evidence type="ECO:0000256" key="1">
    <source>
        <dbReference type="ARBA" id="ARBA00022908"/>
    </source>
</evidence>
<dbReference type="GO" id="GO:0003677">
    <property type="term" value="F:DNA binding"/>
    <property type="evidence" value="ECO:0007669"/>
    <property type="project" value="UniProtKB-UniRule"/>
</dbReference>
<feature type="region of interest" description="Disordered" evidence="5">
    <location>
        <begin position="208"/>
        <end position="233"/>
    </location>
</feature>
<accession>A0A1I5TCW2</accession>
<dbReference type="InterPro" id="IPR010998">
    <property type="entry name" value="Integrase_recombinase_N"/>
</dbReference>
<dbReference type="InterPro" id="IPR004107">
    <property type="entry name" value="Integrase_SAM-like_N"/>
</dbReference>
<dbReference type="InterPro" id="IPR050090">
    <property type="entry name" value="Tyrosine_recombinase_XerCD"/>
</dbReference>
<evidence type="ECO:0000256" key="4">
    <source>
        <dbReference type="PROSITE-ProRule" id="PRU01248"/>
    </source>
</evidence>
<feature type="domain" description="Core-binding (CB)" evidence="6">
    <location>
        <begin position="39"/>
        <end position="122"/>
    </location>
</feature>
<dbReference type="SUPFAM" id="SSF56349">
    <property type="entry name" value="DNA breaking-rejoining enzymes"/>
    <property type="match status" value="1"/>
</dbReference>
<organism evidence="7 8">
    <name type="scientific">Halolamina pelagica</name>
    <dbReference type="NCBI Taxonomy" id="699431"/>
    <lineage>
        <taxon>Archaea</taxon>
        <taxon>Methanobacteriati</taxon>
        <taxon>Methanobacteriota</taxon>
        <taxon>Stenosarchaea group</taxon>
        <taxon>Halobacteria</taxon>
        <taxon>Halobacteriales</taxon>
        <taxon>Haloferacaceae</taxon>
    </lineage>
</organism>
<name>A0A1I5TCW2_9EURY</name>
<evidence type="ECO:0000313" key="7">
    <source>
        <dbReference type="EMBL" id="SFP80883.1"/>
    </source>
</evidence>
<dbReference type="Pfam" id="PF02899">
    <property type="entry name" value="Phage_int_SAM_1"/>
    <property type="match status" value="1"/>
</dbReference>
<keyword evidence="3" id="KW-0233">DNA recombination</keyword>
<evidence type="ECO:0000256" key="2">
    <source>
        <dbReference type="ARBA" id="ARBA00023125"/>
    </source>
</evidence>
<sequence length="374" mass="42464">MSEALAEALAEIDDPGTISQLLHELDVGEDDFDSVPDQRTLKELFERYLLRRRDRSPSTISQYKRTIPEFIDFADEKGVKYPAELSESLIDAFVDELFTRYEAAATIITYTKNVRVWLNWLNKRDLCPANLRDLLDKEELGLSPNARDEALPESEAMHIIQKHRAQRYGTAQHALIELLYNSGLRIGEVHSLDVGDLLSASNDLHVRHRPDEGTRLKNGASSHGSHSDGERNITLKPTVVDALEEYIATDRVDVTGDFGREPLFSTQHGRASRSTLRRWTYQATSCRWANEDATEVTCDGSCDPDSDVCPYSYYPHAVRRGSIVNHLNGDLPHGKASERFDVSIPIIKRHYDPRVKETRKQERADAVQNAWSDF</sequence>
<dbReference type="PANTHER" id="PTHR30349:SF81">
    <property type="entry name" value="TYROSINE RECOMBINASE XERC"/>
    <property type="match status" value="1"/>
</dbReference>
<dbReference type="Proteomes" id="UP000183769">
    <property type="component" value="Unassembled WGS sequence"/>
</dbReference>
<evidence type="ECO:0000256" key="3">
    <source>
        <dbReference type="ARBA" id="ARBA00023172"/>
    </source>
</evidence>
<dbReference type="InterPro" id="IPR044068">
    <property type="entry name" value="CB"/>
</dbReference>